<proteinExistence type="predicted"/>
<accession>A0A8D8TD86</accession>
<evidence type="ECO:0000313" key="2">
    <source>
        <dbReference type="EMBL" id="CAG6684871.1"/>
    </source>
</evidence>
<keyword evidence="1" id="KW-1133">Transmembrane helix</keyword>
<reference evidence="2" key="1">
    <citation type="submission" date="2021-05" db="EMBL/GenBank/DDBJ databases">
        <authorList>
            <person name="Alioto T."/>
            <person name="Alioto T."/>
            <person name="Gomez Garrido J."/>
        </authorList>
    </citation>
    <scope>NUCLEOTIDE SEQUENCE</scope>
</reference>
<dbReference type="EMBL" id="HBUF01269566">
    <property type="protein sequence ID" value="CAG6684871.1"/>
    <property type="molecule type" value="Transcribed_RNA"/>
</dbReference>
<feature type="transmembrane region" description="Helical" evidence="1">
    <location>
        <begin position="66"/>
        <end position="95"/>
    </location>
</feature>
<dbReference type="AlphaFoldDB" id="A0A8D8TD86"/>
<organism evidence="2">
    <name type="scientific">Cacopsylla melanoneura</name>
    <dbReference type="NCBI Taxonomy" id="428564"/>
    <lineage>
        <taxon>Eukaryota</taxon>
        <taxon>Metazoa</taxon>
        <taxon>Ecdysozoa</taxon>
        <taxon>Arthropoda</taxon>
        <taxon>Hexapoda</taxon>
        <taxon>Insecta</taxon>
        <taxon>Pterygota</taxon>
        <taxon>Neoptera</taxon>
        <taxon>Paraneoptera</taxon>
        <taxon>Hemiptera</taxon>
        <taxon>Sternorrhyncha</taxon>
        <taxon>Psylloidea</taxon>
        <taxon>Psyllidae</taxon>
        <taxon>Psyllinae</taxon>
        <taxon>Cacopsylla</taxon>
    </lineage>
</organism>
<protein>
    <submittedName>
        <fullName evidence="2">Uncharacterized protein</fullName>
    </submittedName>
</protein>
<keyword evidence="1" id="KW-0812">Transmembrane</keyword>
<evidence type="ECO:0000256" key="1">
    <source>
        <dbReference type="SAM" id="Phobius"/>
    </source>
</evidence>
<keyword evidence="1" id="KW-0472">Membrane</keyword>
<name>A0A8D8TD86_9HEMI</name>
<sequence>MHKQSYHSRSYLHGIDCRYYSVLFDVPLQLPLRLMQKQSYVSRYLFIIYPLNNTLSSSEGINVSSVILFIIYYTVYSIPTLSFLLALLSCLYRVVSFNVYHRKSISLHWGIKHF</sequence>